<keyword evidence="1" id="KW-0863">Zinc-finger</keyword>
<dbReference type="InterPro" id="IPR001878">
    <property type="entry name" value="Znf_CCHC"/>
</dbReference>
<keyword evidence="1" id="KW-0862">Zinc</keyword>
<evidence type="ECO:0000256" key="1">
    <source>
        <dbReference type="PROSITE-ProRule" id="PRU00047"/>
    </source>
</evidence>
<name>A0AAV7LZL5_PLEWA</name>
<organism evidence="3 4">
    <name type="scientific">Pleurodeles waltl</name>
    <name type="common">Iberian ribbed newt</name>
    <dbReference type="NCBI Taxonomy" id="8319"/>
    <lineage>
        <taxon>Eukaryota</taxon>
        <taxon>Metazoa</taxon>
        <taxon>Chordata</taxon>
        <taxon>Craniata</taxon>
        <taxon>Vertebrata</taxon>
        <taxon>Euteleostomi</taxon>
        <taxon>Amphibia</taxon>
        <taxon>Batrachia</taxon>
        <taxon>Caudata</taxon>
        <taxon>Salamandroidea</taxon>
        <taxon>Salamandridae</taxon>
        <taxon>Pleurodelinae</taxon>
        <taxon>Pleurodeles</taxon>
    </lineage>
</organism>
<comment type="caution">
    <text evidence="3">The sequence shown here is derived from an EMBL/GenBank/DDBJ whole genome shotgun (WGS) entry which is preliminary data.</text>
</comment>
<dbReference type="EMBL" id="JANPWB010000014">
    <property type="protein sequence ID" value="KAJ1096990.1"/>
    <property type="molecule type" value="Genomic_DNA"/>
</dbReference>
<evidence type="ECO:0000259" key="2">
    <source>
        <dbReference type="PROSITE" id="PS50158"/>
    </source>
</evidence>
<dbReference type="PROSITE" id="PS50158">
    <property type="entry name" value="ZF_CCHC"/>
    <property type="match status" value="1"/>
</dbReference>
<dbReference type="Gene3D" id="4.10.60.10">
    <property type="entry name" value="Zinc finger, CCHC-type"/>
    <property type="match status" value="1"/>
</dbReference>
<dbReference type="Pfam" id="PF00098">
    <property type="entry name" value="zf-CCHC"/>
    <property type="match status" value="1"/>
</dbReference>
<dbReference type="GO" id="GO:0008270">
    <property type="term" value="F:zinc ion binding"/>
    <property type="evidence" value="ECO:0007669"/>
    <property type="project" value="UniProtKB-KW"/>
</dbReference>
<reference evidence="3" key="1">
    <citation type="journal article" date="2022" name="bioRxiv">
        <title>Sequencing and chromosome-scale assembly of the giantPleurodeles waltlgenome.</title>
        <authorList>
            <person name="Brown T."/>
            <person name="Elewa A."/>
            <person name="Iarovenko S."/>
            <person name="Subramanian E."/>
            <person name="Araus A.J."/>
            <person name="Petzold A."/>
            <person name="Susuki M."/>
            <person name="Suzuki K.-i.T."/>
            <person name="Hayashi T."/>
            <person name="Toyoda A."/>
            <person name="Oliveira C."/>
            <person name="Osipova E."/>
            <person name="Leigh N.D."/>
            <person name="Simon A."/>
            <person name="Yun M.H."/>
        </authorList>
    </citation>
    <scope>NUCLEOTIDE SEQUENCE</scope>
    <source>
        <strain evidence="3">20211129_DDA</strain>
        <tissue evidence="3">Liver</tissue>
    </source>
</reference>
<dbReference type="InterPro" id="IPR050951">
    <property type="entry name" value="Retrovirus_Pol_polyprotein"/>
</dbReference>
<dbReference type="SMART" id="SM00343">
    <property type="entry name" value="ZnF_C2HC"/>
    <property type="match status" value="2"/>
</dbReference>
<dbReference type="PANTHER" id="PTHR37984:SF9">
    <property type="entry name" value="INTEGRASE CATALYTIC DOMAIN-CONTAINING PROTEIN"/>
    <property type="match status" value="1"/>
</dbReference>
<protein>
    <recommendedName>
        <fullName evidence="2">CCHC-type domain-containing protein</fullName>
    </recommendedName>
</protein>
<dbReference type="PANTHER" id="PTHR37984">
    <property type="entry name" value="PROTEIN CBG26694"/>
    <property type="match status" value="1"/>
</dbReference>
<evidence type="ECO:0000313" key="4">
    <source>
        <dbReference type="Proteomes" id="UP001066276"/>
    </source>
</evidence>
<gene>
    <name evidence="3" type="ORF">NDU88_002120</name>
</gene>
<dbReference type="InterPro" id="IPR036875">
    <property type="entry name" value="Znf_CCHC_sf"/>
</dbReference>
<proteinExistence type="predicted"/>
<sequence length="437" mass="50190">MQRQFDDNVEPDCECGEDVLPMTRALCCLVGSLSSEDHDFDFTEDMLVHDYDDERTLEEEEMEGGKNIDLEIHDLEKPEDEGTDLNEFELCIKKLDLHYLPKISTILERYHFGMREQAPNESIEEYITALRKLAATCKFGLMLEERIRDQFMLKCSSDTIRQELWSMDDPSLQEVVTIAKSVEHTLACVGELEKNRFPSVNKVFPKNEQQEIHALVAEGEKDNAKLTQIQRPKFKDTKCFRCGNLGHFASFKKCPAMNAICKICGKRGHFAKCCRSQKDSTVKMIQDCILMVDEQGKKKYYPRDTVIMCGIKCEVLFDSGAWLTLMSNEIFDKYLSDKVQLEDPDVVPGGYGGLTIELRGYFKSEIVFKSNSIYAKIYVPVKGDSRKMCVKARKTISVCVVLRKELLAMMTGFMLLQMIPFCKKYVIRLRTNGILMM</sequence>
<accession>A0AAV7LZL5</accession>
<dbReference type="Proteomes" id="UP001066276">
    <property type="component" value="Chromosome 10"/>
</dbReference>
<evidence type="ECO:0000313" key="3">
    <source>
        <dbReference type="EMBL" id="KAJ1096990.1"/>
    </source>
</evidence>
<dbReference type="SUPFAM" id="SSF57756">
    <property type="entry name" value="Retrovirus zinc finger-like domains"/>
    <property type="match status" value="1"/>
</dbReference>
<dbReference type="GO" id="GO:0003676">
    <property type="term" value="F:nucleic acid binding"/>
    <property type="evidence" value="ECO:0007669"/>
    <property type="project" value="InterPro"/>
</dbReference>
<keyword evidence="1" id="KW-0479">Metal-binding</keyword>
<keyword evidence="4" id="KW-1185">Reference proteome</keyword>
<feature type="domain" description="CCHC-type" evidence="2">
    <location>
        <begin position="261"/>
        <end position="276"/>
    </location>
</feature>
<dbReference type="AlphaFoldDB" id="A0AAV7LZL5"/>